<evidence type="ECO:0000313" key="3">
    <source>
        <dbReference type="EMBL" id="WNY23239.1"/>
    </source>
</evidence>
<gene>
    <name evidence="3" type="ORF">MmiHf6_05440</name>
</gene>
<accession>A0AA96ZSB5</accession>
<dbReference type="GeneID" id="85195044"/>
<dbReference type="RefSeq" id="WP_316558254.1">
    <property type="nucleotide sequence ID" value="NZ_CP131059.1"/>
</dbReference>
<reference evidence="3 4" key="1">
    <citation type="submission" date="2023-07" db="EMBL/GenBank/DDBJ databases">
        <title>Closed genoem sequence of Methanomicrococcus sp. Hf6.</title>
        <authorList>
            <person name="Poehlein A."/>
            <person name="Protasov E."/>
            <person name="Platt K."/>
            <person name="Reeh H."/>
            <person name="Daniel R."/>
            <person name="Brune A."/>
        </authorList>
    </citation>
    <scope>NUCLEOTIDE SEQUENCE [LARGE SCALE GENOMIC DNA]</scope>
    <source>
        <strain evidence="3 4">Hf6</strain>
    </source>
</reference>
<dbReference type="EMBL" id="CP131059">
    <property type="protein sequence ID" value="WNY23239.1"/>
    <property type="molecule type" value="Genomic_DNA"/>
</dbReference>
<keyword evidence="2" id="KW-0472">Membrane</keyword>
<keyword evidence="2" id="KW-0812">Transmembrane</keyword>
<feature type="region of interest" description="Disordered" evidence="1">
    <location>
        <begin position="1"/>
        <end position="22"/>
    </location>
</feature>
<keyword evidence="2" id="KW-1133">Transmembrane helix</keyword>
<dbReference type="AlphaFoldDB" id="A0AA96ZSB5"/>
<feature type="compositionally biased region" description="Basic and acidic residues" evidence="1">
    <location>
        <begin position="13"/>
        <end position="22"/>
    </location>
</feature>
<protein>
    <submittedName>
        <fullName evidence="3">Uncharacterized protein</fullName>
    </submittedName>
</protein>
<feature type="transmembrane region" description="Helical" evidence="2">
    <location>
        <begin position="71"/>
        <end position="93"/>
    </location>
</feature>
<feature type="transmembrane region" description="Helical" evidence="2">
    <location>
        <begin position="35"/>
        <end position="59"/>
    </location>
</feature>
<evidence type="ECO:0000313" key="4">
    <source>
        <dbReference type="Proteomes" id="UP001302978"/>
    </source>
</evidence>
<sequence>MNDFVNPSNFNHESNHKNENKSKSENNLLNILKSFITVIVYFVAVFYTCYFISFVSIYFSMMIYDFSNPELFTMVAGMLIYLIIGGIEFHRAFRGKWTLVTFVLFIPIIAGAILKGILHGTKKIQFDIRPPQFYKFITEISQVIIR</sequence>
<evidence type="ECO:0000256" key="1">
    <source>
        <dbReference type="SAM" id="MobiDB-lite"/>
    </source>
</evidence>
<dbReference type="Proteomes" id="UP001302978">
    <property type="component" value="Chromosome"/>
</dbReference>
<dbReference type="KEGG" id="mehf:MmiHf6_05440"/>
<proteinExistence type="predicted"/>
<name>A0AA96ZSB5_9EURY</name>
<organism evidence="3 4">
    <name type="scientific">Methanimicrococcus hongohii</name>
    <dbReference type="NCBI Taxonomy" id="3028295"/>
    <lineage>
        <taxon>Archaea</taxon>
        <taxon>Methanobacteriati</taxon>
        <taxon>Methanobacteriota</taxon>
        <taxon>Stenosarchaea group</taxon>
        <taxon>Methanomicrobia</taxon>
        <taxon>Methanosarcinales</taxon>
        <taxon>Methanosarcinaceae</taxon>
        <taxon>Methanimicrococcus</taxon>
    </lineage>
</organism>
<evidence type="ECO:0000256" key="2">
    <source>
        <dbReference type="SAM" id="Phobius"/>
    </source>
</evidence>
<keyword evidence="4" id="KW-1185">Reference proteome</keyword>
<feature type="transmembrane region" description="Helical" evidence="2">
    <location>
        <begin position="99"/>
        <end position="118"/>
    </location>
</feature>